<feature type="compositionally biased region" description="Low complexity" evidence="1">
    <location>
        <begin position="15"/>
        <end position="29"/>
    </location>
</feature>
<keyword evidence="3" id="KW-1185">Reference proteome</keyword>
<protein>
    <submittedName>
        <fullName evidence="2">Uncharacterized protein</fullName>
    </submittedName>
</protein>
<evidence type="ECO:0000313" key="3">
    <source>
        <dbReference type="Proteomes" id="UP000245946"/>
    </source>
</evidence>
<gene>
    <name evidence="2" type="ORF">FA09DRAFT_332354</name>
</gene>
<evidence type="ECO:0000256" key="1">
    <source>
        <dbReference type="SAM" id="MobiDB-lite"/>
    </source>
</evidence>
<accession>A0A316Z0X8</accession>
<organism evidence="2 3">
    <name type="scientific">Tilletiopsis washingtonensis</name>
    <dbReference type="NCBI Taxonomy" id="58919"/>
    <lineage>
        <taxon>Eukaryota</taxon>
        <taxon>Fungi</taxon>
        <taxon>Dikarya</taxon>
        <taxon>Basidiomycota</taxon>
        <taxon>Ustilaginomycotina</taxon>
        <taxon>Exobasidiomycetes</taxon>
        <taxon>Entylomatales</taxon>
        <taxon>Entylomatales incertae sedis</taxon>
        <taxon>Tilletiopsis</taxon>
    </lineage>
</organism>
<sequence>MRCRQQQHLHRCRAAARTAAADESASKAQAGRRREGRRRRFAGLRLAEGAGPHSGRDAHASAACRDRTSLAKCAGTAGQLCWAAACLMALRLCEMALVPQHGGA</sequence>
<dbReference type="GeneID" id="37270965"/>
<dbReference type="AlphaFoldDB" id="A0A316Z0X8"/>
<dbReference type="RefSeq" id="XP_025595468.1">
    <property type="nucleotide sequence ID" value="XM_025743421.1"/>
</dbReference>
<feature type="region of interest" description="Disordered" evidence="1">
    <location>
        <begin position="14"/>
        <end position="39"/>
    </location>
</feature>
<name>A0A316Z0X8_9BASI</name>
<feature type="compositionally biased region" description="Basic residues" evidence="1">
    <location>
        <begin position="30"/>
        <end position="39"/>
    </location>
</feature>
<reference evidence="2 3" key="1">
    <citation type="journal article" date="2018" name="Mol. Biol. Evol.">
        <title>Broad Genomic Sampling Reveals a Smut Pathogenic Ancestry of the Fungal Clade Ustilaginomycotina.</title>
        <authorList>
            <person name="Kijpornyongpan T."/>
            <person name="Mondo S.J."/>
            <person name="Barry K."/>
            <person name="Sandor L."/>
            <person name="Lee J."/>
            <person name="Lipzen A."/>
            <person name="Pangilinan J."/>
            <person name="LaButti K."/>
            <person name="Hainaut M."/>
            <person name="Henrissat B."/>
            <person name="Grigoriev I.V."/>
            <person name="Spatafora J.W."/>
            <person name="Aime M.C."/>
        </authorList>
    </citation>
    <scope>NUCLEOTIDE SEQUENCE [LARGE SCALE GENOMIC DNA]</scope>
    <source>
        <strain evidence="2 3">MCA 4186</strain>
    </source>
</reference>
<proteinExistence type="predicted"/>
<dbReference type="Proteomes" id="UP000245946">
    <property type="component" value="Unassembled WGS sequence"/>
</dbReference>
<dbReference type="EMBL" id="KZ819306">
    <property type="protein sequence ID" value="PWN95189.1"/>
    <property type="molecule type" value="Genomic_DNA"/>
</dbReference>
<evidence type="ECO:0000313" key="2">
    <source>
        <dbReference type="EMBL" id="PWN95189.1"/>
    </source>
</evidence>